<organism evidence="2 3">
    <name type="scientific">Thermasporomyces composti</name>
    <dbReference type="NCBI Taxonomy" id="696763"/>
    <lineage>
        <taxon>Bacteria</taxon>
        <taxon>Bacillati</taxon>
        <taxon>Actinomycetota</taxon>
        <taxon>Actinomycetes</taxon>
        <taxon>Propionibacteriales</taxon>
        <taxon>Nocardioidaceae</taxon>
        <taxon>Thermasporomyces</taxon>
    </lineage>
</organism>
<evidence type="ECO:0000256" key="1">
    <source>
        <dbReference type="SAM" id="Phobius"/>
    </source>
</evidence>
<dbReference type="AlphaFoldDB" id="A0A3D9V8J3"/>
<protein>
    <submittedName>
        <fullName evidence="2">Uncharacterized protein</fullName>
    </submittedName>
</protein>
<keyword evidence="1" id="KW-0472">Membrane</keyword>
<reference evidence="2 3" key="1">
    <citation type="submission" date="2018-08" db="EMBL/GenBank/DDBJ databases">
        <title>Sequencing the genomes of 1000 actinobacteria strains.</title>
        <authorList>
            <person name="Klenk H.-P."/>
        </authorList>
    </citation>
    <scope>NUCLEOTIDE SEQUENCE [LARGE SCALE GENOMIC DNA]</scope>
    <source>
        <strain evidence="2 3">DSM 22891</strain>
    </source>
</reference>
<keyword evidence="3" id="KW-1185">Reference proteome</keyword>
<dbReference type="EMBL" id="QTUC01000001">
    <property type="protein sequence ID" value="REF35325.1"/>
    <property type="molecule type" value="Genomic_DNA"/>
</dbReference>
<feature type="transmembrane region" description="Helical" evidence="1">
    <location>
        <begin position="44"/>
        <end position="71"/>
    </location>
</feature>
<proteinExistence type="predicted"/>
<keyword evidence="1" id="KW-0812">Transmembrane</keyword>
<feature type="transmembrane region" description="Helical" evidence="1">
    <location>
        <begin position="136"/>
        <end position="157"/>
    </location>
</feature>
<gene>
    <name evidence="2" type="ORF">DFJ64_0701</name>
</gene>
<accession>A0A3D9V8J3</accession>
<feature type="transmembrane region" description="Helical" evidence="1">
    <location>
        <begin position="92"/>
        <end position="116"/>
    </location>
</feature>
<dbReference type="Proteomes" id="UP000256485">
    <property type="component" value="Unassembled WGS sequence"/>
</dbReference>
<sequence>MYIPLPRAWVLSYKHGKRILPTLAVLAMASLWVAIFYFREREFYNLLLVFLLMGGIVVGGVTSYVTVGTCWRRGSSGVRLSRLRDGMFAVTMWSRPAFTISASLAYAWLGVALVSHPFVMAMIPSSGTRTDAQLRALGYVSTVVGLIFLCFACSRIVRKRGQLGIGLSPEGVYHWSHFGCCFYRWESIIDILPVVVRSPRIELVVVEPAGRQRNPEENFLASWLIFRRRNRRIELHYLDVNPGVVYLAVVFYLRHPELRHELATMEGVQRIQRLDFAEVVDELETTGTLRAMVDRP</sequence>
<feature type="transmembrane region" description="Helical" evidence="1">
    <location>
        <begin position="20"/>
        <end position="38"/>
    </location>
</feature>
<comment type="caution">
    <text evidence="2">The sequence shown here is derived from an EMBL/GenBank/DDBJ whole genome shotgun (WGS) entry which is preliminary data.</text>
</comment>
<keyword evidence="1" id="KW-1133">Transmembrane helix</keyword>
<evidence type="ECO:0000313" key="2">
    <source>
        <dbReference type="EMBL" id="REF35325.1"/>
    </source>
</evidence>
<evidence type="ECO:0000313" key="3">
    <source>
        <dbReference type="Proteomes" id="UP000256485"/>
    </source>
</evidence>
<name>A0A3D9V8J3_THECX</name>